<keyword evidence="1" id="KW-0808">Transferase</keyword>
<dbReference type="PANTHER" id="PTHR43365">
    <property type="entry name" value="BLR7806 PROTEIN"/>
    <property type="match status" value="1"/>
</dbReference>
<dbReference type="InterPro" id="IPR020615">
    <property type="entry name" value="Thiolase_acyl_enz_int_AS"/>
</dbReference>
<accession>A0A382WFG9</accession>
<dbReference type="Gene3D" id="3.40.47.10">
    <property type="match status" value="2"/>
</dbReference>
<name>A0A382WFG9_9ZZZZ</name>
<dbReference type="EMBL" id="UINC01159448">
    <property type="protein sequence ID" value="SVD57533.1"/>
    <property type="molecule type" value="Genomic_DNA"/>
</dbReference>
<sequence length="255" mass="27241">MRSHIYIYDAIRTPRGRARQDGGLHDLSPLELMKVLFDALEARSDLDRSRVEDVILGCVTQAGEQAANIGKTSLLFAGWPSSIPGITISRYCSSGLDAINFAALKVGAGQASVALAGGVEMMSRVPMLSDRPTVFTDVELATRCRMLMMGSGADLVASIYGVSRTQADEVALESQRRAARARAEGWFRSIVAVWNPKKGITVEQDECIRPDTTLAELAKLEPSFAGLGATGADALQLAAHPDVGEICHIHTAGNS</sequence>
<dbReference type="InterPro" id="IPR016039">
    <property type="entry name" value="Thiolase-like"/>
</dbReference>
<feature type="domain" description="Thiolase N-terminal" evidence="2">
    <location>
        <begin position="5"/>
        <end position="232"/>
    </location>
</feature>
<evidence type="ECO:0000256" key="1">
    <source>
        <dbReference type="ARBA" id="ARBA00022679"/>
    </source>
</evidence>
<organism evidence="3">
    <name type="scientific">marine metagenome</name>
    <dbReference type="NCBI Taxonomy" id="408172"/>
    <lineage>
        <taxon>unclassified sequences</taxon>
        <taxon>metagenomes</taxon>
        <taxon>ecological metagenomes</taxon>
    </lineage>
</organism>
<evidence type="ECO:0000313" key="3">
    <source>
        <dbReference type="EMBL" id="SVD57533.1"/>
    </source>
</evidence>
<feature type="non-terminal residue" evidence="3">
    <location>
        <position position="255"/>
    </location>
</feature>
<dbReference type="GO" id="GO:0016747">
    <property type="term" value="F:acyltransferase activity, transferring groups other than amino-acyl groups"/>
    <property type="evidence" value="ECO:0007669"/>
    <property type="project" value="InterPro"/>
</dbReference>
<gene>
    <name evidence="3" type="ORF">METZ01_LOCUS410387</name>
</gene>
<dbReference type="Pfam" id="PF00108">
    <property type="entry name" value="Thiolase_N"/>
    <property type="match status" value="1"/>
</dbReference>
<proteinExistence type="predicted"/>
<dbReference type="PROSITE" id="PS00098">
    <property type="entry name" value="THIOLASE_1"/>
    <property type="match status" value="1"/>
</dbReference>
<reference evidence="3" key="1">
    <citation type="submission" date="2018-05" db="EMBL/GenBank/DDBJ databases">
        <authorList>
            <person name="Lanie J.A."/>
            <person name="Ng W.-L."/>
            <person name="Kazmierczak K.M."/>
            <person name="Andrzejewski T.M."/>
            <person name="Davidsen T.M."/>
            <person name="Wayne K.J."/>
            <person name="Tettelin H."/>
            <person name="Glass J.I."/>
            <person name="Rusch D."/>
            <person name="Podicherti R."/>
            <person name="Tsui H.-C.T."/>
            <person name="Winkler M.E."/>
        </authorList>
    </citation>
    <scope>NUCLEOTIDE SEQUENCE</scope>
</reference>
<dbReference type="SUPFAM" id="SSF53901">
    <property type="entry name" value="Thiolase-like"/>
    <property type="match status" value="1"/>
</dbReference>
<evidence type="ECO:0000259" key="2">
    <source>
        <dbReference type="Pfam" id="PF00108"/>
    </source>
</evidence>
<protein>
    <recommendedName>
        <fullName evidence="2">Thiolase N-terminal domain-containing protein</fullName>
    </recommendedName>
</protein>
<dbReference type="InterPro" id="IPR020616">
    <property type="entry name" value="Thiolase_N"/>
</dbReference>
<dbReference type="PANTHER" id="PTHR43365:SF1">
    <property type="entry name" value="ACETYL-COA C-ACYLTRANSFERASE"/>
    <property type="match status" value="1"/>
</dbReference>
<dbReference type="AlphaFoldDB" id="A0A382WFG9"/>